<protein>
    <submittedName>
        <fullName evidence="1">Uncharacterized protein</fullName>
    </submittedName>
</protein>
<gene>
    <name evidence="1" type="ORF">MRATA1EN22A_LOCUS24625</name>
</gene>
<dbReference type="EMBL" id="OX596089">
    <property type="protein sequence ID" value="CAN0530928.1"/>
    <property type="molecule type" value="Genomic_DNA"/>
</dbReference>
<accession>A0AC59ZYZ4</accession>
<name>A0AC59ZYZ4_RANTA</name>
<evidence type="ECO:0000313" key="2">
    <source>
        <dbReference type="Proteomes" id="UP001162501"/>
    </source>
</evidence>
<reference evidence="1" key="2">
    <citation type="submission" date="2025-03" db="EMBL/GenBank/DDBJ databases">
        <authorList>
            <consortium name="ELIXIR-Norway"/>
            <consortium name="Elixir Norway"/>
        </authorList>
    </citation>
    <scope>NUCLEOTIDE SEQUENCE</scope>
</reference>
<dbReference type="Proteomes" id="UP001162501">
    <property type="component" value="Chromosome 5"/>
</dbReference>
<sequence length="114" mass="12423">MTWPARSGESAKRMLEHRGTGTSLLVPWLRLRAPSAGTWVRSLVRELRPSMHSAASHGNSSSKSAEAQLVEVAGTAPGTETSLFGGERQTPAERGSFPRRTRLKRTLQKEAPCL</sequence>
<proteinExistence type="predicted"/>
<reference evidence="1" key="1">
    <citation type="submission" date="2023-05" db="EMBL/GenBank/DDBJ databases">
        <authorList>
            <consortium name="ELIXIR-Norway"/>
        </authorList>
    </citation>
    <scope>NUCLEOTIDE SEQUENCE</scope>
</reference>
<organism evidence="1 2">
    <name type="scientific">Rangifer tarandus platyrhynchus</name>
    <name type="common">Svalbard reindeer</name>
    <dbReference type="NCBI Taxonomy" id="3082113"/>
    <lineage>
        <taxon>Eukaryota</taxon>
        <taxon>Metazoa</taxon>
        <taxon>Chordata</taxon>
        <taxon>Craniata</taxon>
        <taxon>Vertebrata</taxon>
        <taxon>Euteleostomi</taxon>
        <taxon>Mammalia</taxon>
        <taxon>Eutheria</taxon>
        <taxon>Laurasiatheria</taxon>
        <taxon>Artiodactyla</taxon>
        <taxon>Ruminantia</taxon>
        <taxon>Pecora</taxon>
        <taxon>Cervidae</taxon>
        <taxon>Odocoileinae</taxon>
        <taxon>Rangifer</taxon>
    </lineage>
</organism>
<evidence type="ECO:0000313" key="1">
    <source>
        <dbReference type="EMBL" id="CAN0530928.1"/>
    </source>
</evidence>